<evidence type="ECO:0000313" key="9">
    <source>
        <dbReference type="EMBL" id="GKG99345.1"/>
    </source>
</evidence>
<feature type="transmembrane region" description="Helical" evidence="7">
    <location>
        <begin position="146"/>
        <end position="166"/>
    </location>
</feature>
<protein>
    <submittedName>
        <fullName evidence="9">Transporter</fullName>
    </submittedName>
</protein>
<name>A0AA37JIE9_9FIRM</name>
<keyword evidence="2 7" id="KW-0813">Transport</keyword>
<dbReference type="InterPro" id="IPR000515">
    <property type="entry name" value="MetI-like"/>
</dbReference>
<keyword evidence="3" id="KW-1003">Cell membrane</keyword>
<evidence type="ECO:0000256" key="4">
    <source>
        <dbReference type="ARBA" id="ARBA00022692"/>
    </source>
</evidence>
<evidence type="ECO:0000256" key="2">
    <source>
        <dbReference type="ARBA" id="ARBA00022448"/>
    </source>
</evidence>
<feature type="transmembrane region" description="Helical" evidence="7">
    <location>
        <begin position="113"/>
        <end position="134"/>
    </location>
</feature>
<dbReference type="EMBL" id="BQNJ01000001">
    <property type="protein sequence ID" value="GKG99345.1"/>
    <property type="molecule type" value="Genomic_DNA"/>
</dbReference>
<sequence>MEEKKERVTWKRVLTLYVPLAASVIFIMFPLIWAMFTSVKTTGQIRGAEVQIFPNPIVWENYANVWKQSKIQTYFGNSLMISVISVLGIMFLSICNGYALSRFQFKGKKLTTVILLCTQLLPVSMLIIPLFVIFKGINLVNTRTSVIIFYIVNNIAFTSILMKGFIDGIPLEIEEASKVDGCSRADCMIKIVMPLLIPGIVAGSAMAFVHCWNEFLVAFSFIQKQAYFTIPVALKYMISEFDVNFGNLAAGSMIALSIPVALFAYIQKFLVGGLSAGSVKG</sequence>
<reference evidence="9" key="1">
    <citation type="submission" date="2022-01" db="EMBL/GenBank/DDBJ databases">
        <title>Novel bile acid biosynthetic pathways are enriched in the microbiome of centenarians.</title>
        <authorList>
            <person name="Sato Y."/>
            <person name="Atarashi K."/>
            <person name="Plichta R.D."/>
            <person name="Arai Y."/>
            <person name="Sasajima S."/>
            <person name="Kearney M.S."/>
            <person name="Suda W."/>
            <person name="Takeshita K."/>
            <person name="Sasaki T."/>
            <person name="Okamoto S."/>
            <person name="Skelly N.A."/>
            <person name="Okamura Y."/>
            <person name="Vlamakis H."/>
            <person name="Li Y."/>
            <person name="Tanoue T."/>
            <person name="Takei H."/>
            <person name="Nittono H."/>
            <person name="Narushima S."/>
            <person name="Irie J."/>
            <person name="Itoh H."/>
            <person name="Moriya K."/>
            <person name="Sugiura Y."/>
            <person name="Suematsu M."/>
            <person name="Moritoki N."/>
            <person name="Shibata S."/>
            <person name="Littman R.D."/>
            <person name="Fischbach A.M."/>
            <person name="Uwamino Y."/>
            <person name="Inoue T."/>
            <person name="Honda A."/>
            <person name="Hattori M."/>
            <person name="Murai T."/>
            <person name="Xavier J.R."/>
            <person name="Hirose N."/>
            <person name="Honda K."/>
        </authorList>
    </citation>
    <scope>NUCLEOTIDE SEQUENCE</scope>
    <source>
        <strain evidence="9">CE91-St55</strain>
    </source>
</reference>
<evidence type="ECO:0000256" key="1">
    <source>
        <dbReference type="ARBA" id="ARBA00004651"/>
    </source>
</evidence>
<feature type="transmembrane region" description="Helical" evidence="7">
    <location>
        <begin position="187"/>
        <end position="209"/>
    </location>
</feature>
<feature type="transmembrane region" description="Helical" evidence="7">
    <location>
        <begin position="79"/>
        <end position="101"/>
    </location>
</feature>
<proteinExistence type="inferred from homology"/>
<evidence type="ECO:0000256" key="3">
    <source>
        <dbReference type="ARBA" id="ARBA00022475"/>
    </source>
</evidence>
<dbReference type="InterPro" id="IPR035906">
    <property type="entry name" value="MetI-like_sf"/>
</dbReference>
<dbReference type="AlphaFoldDB" id="A0AA37JIE9"/>
<comment type="similarity">
    <text evidence="7">Belongs to the binding-protein-dependent transport system permease family.</text>
</comment>
<gene>
    <name evidence="9" type="ORF">CE91St55_13270</name>
</gene>
<dbReference type="InterPro" id="IPR050901">
    <property type="entry name" value="BP-dep_ABC_trans_perm"/>
</dbReference>
<dbReference type="PROSITE" id="PS50928">
    <property type="entry name" value="ABC_TM1"/>
    <property type="match status" value="1"/>
</dbReference>
<evidence type="ECO:0000256" key="5">
    <source>
        <dbReference type="ARBA" id="ARBA00022989"/>
    </source>
</evidence>
<dbReference type="PANTHER" id="PTHR32243:SF18">
    <property type="entry name" value="INNER MEMBRANE ABC TRANSPORTER PERMEASE PROTEIN YCJP"/>
    <property type="match status" value="1"/>
</dbReference>
<feature type="transmembrane region" description="Helical" evidence="7">
    <location>
        <begin position="246"/>
        <end position="266"/>
    </location>
</feature>
<dbReference type="Pfam" id="PF00528">
    <property type="entry name" value="BPD_transp_1"/>
    <property type="match status" value="1"/>
</dbReference>
<evidence type="ECO:0000256" key="7">
    <source>
        <dbReference type="RuleBase" id="RU363032"/>
    </source>
</evidence>
<evidence type="ECO:0000313" key="10">
    <source>
        <dbReference type="Proteomes" id="UP001055091"/>
    </source>
</evidence>
<dbReference type="PANTHER" id="PTHR32243">
    <property type="entry name" value="MALTOSE TRANSPORT SYSTEM PERMEASE-RELATED"/>
    <property type="match status" value="1"/>
</dbReference>
<dbReference type="GO" id="GO:0005886">
    <property type="term" value="C:plasma membrane"/>
    <property type="evidence" value="ECO:0007669"/>
    <property type="project" value="UniProtKB-SubCell"/>
</dbReference>
<keyword evidence="5 7" id="KW-1133">Transmembrane helix</keyword>
<accession>A0AA37JIE9</accession>
<feature type="domain" description="ABC transmembrane type-1" evidence="8">
    <location>
        <begin position="75"/>
        <end position="266"/>
    </location>
</feature>
<dbReference type="CDD" id="cd06261">
    <property type="entry name" value="TM_PBP2"/>
    <property type="match status" value="1"/>
</dbReference>
<evidence type="ECO:0000256" key="6">
    <source>
        <dbReference type="ARBA" id="ARBA00023136"/>
    </source>
</evidence>
<keyword evidence="6 7" id="KW-0472">Membrane</keyword>
<organism evidence="9 10">
    <name type="scientific">Hungatella hathewayi</name>
    <dbReference type="NCBI Taxonomy" id="154046"/>
    <lineage>
        <taxon>Bacteria</taxon>
        <taxon>Bacillati</taxon>
        <taxon>Bacillota</taxon>
        <taxon>Clostridia</taxon>
        <taxon>Lachnospirales</taxon>
        <taxon>Lachnospiraceae</taxon>
        <taxon>Hungatella</taxon>
    </lineage>
</organism>
<dbReference type="SUPFAM" id="SSF161098">
    <property type="entry name" value="MetI-like"/>
    <property type="match status" value="1"/>
</dbReference>
<dbReference type="Gene3D" id="1.10.3720.10">
    <property type="entry name" value="MetI-like"/>
    <property type="match status" value="1"/>
</dbReference>
<keyword evidence="4 7" id="KW-0812">Transmembrane</keyword>
<comment type="caution">
    <text evidence="9">The sequence shown here is derived from an EMBL/GenBank/DDBJ whole genome shotgun (WGS) entry which is preliminary data.</text>
</comment>
<dbReference type="RefSeq" id="WP_118040739.1">
    <property type="nucleotide sequence ID" value="NZ_BQNJ01000001.1"/>
</dbReference>
<dbReference type="GO" id="GO:0055085">
    <property type="term" value="P:transmembrane transport"/>
    <property type="evidence" value="ECO:0007669"/>
    <property type="project" value="InterPro"/>
</dbReference>
<comment type="subcellular location">
    <subcellularLocation>
        <location evidence="1 7">Cell membrane</location>
        <topology evidence="1 7">Multi-pass membrane protein</topology>
    </subcellularLocation>
</comment>
<feature type="transmembrane region" description="Helical" evidence="7">
    <location>
        <begin position="12"/>
        <end position="36"/>
    </location>
</feature>
<dbReference type="Proteomes" id="UP001055091">
    <property type="component" value="Unassembled WGS sequence"/>
</dbReference>
<evidence type="ECO:0000259" key="8">
    <source>
        <dbReference type="PROSITE" id="PS50928"/>
    </source>
</evidence>